<dbReference type="EMBL" id="JAJAGQ010000008">
    <property type="protein sequence ID" value="KAJ8555880.1"/>
    <property type="molecule type" value="Genomic_DNA"/>
</dbReference>
<keyword evidence="6" id="KW-1133">Transmembrane helix</keyword>
<evidence type="ECO:0000256" key="8">
    <source>
        <dbReference type="ARBA" id="ARBA00023125"/>
    </source>
</evidence>
<dbReference type="Proteomes" id="UP001152561">
    <property type="component" value="Unassembled WGS sequence"/>
</dbReference>
<evidence type="ECO:0000256" key="5">
    <source>
        <dbReference type="ARBA" id="ARBA00022792"/>
    </source>
</evidence>
<comment type="subcellular location">
    <subcellularLocation>
        <location evidence="1">Mitochondrion inner membrane</location>
        <topology evidence="1">Multi-pass membrane protein</topology>
    </subcellularLocation>
</comment>
<dbReference type="OrthoDB" id="1261306at2759"/>
<evidence type="ECO:0000313" key="15">
    <source>
        <dbReference type="EMBL" id="KAJ8555880.1"/>
    </source>
</evidence>
<evidence type="ECO:0000256" key="6">
    <source>
        <dbReference type="ARBA" id="ARBA00022989"/>
    </source>
</evidence>
<evidence type="ECO:0000256" key="9">
    <source>
        <dbReference type="ARBA" id="ARBA00023128"/>
    </source>
</evidence>
<feature type="domain" description="PB1" evidence="14">
    <location>
        <begin position="617"/>
        <end position="699"/>
    </location>
</feature>
<dbReference type="InterPro" id="IPR005336">
    <property type="entry name" value="MPC"/>
</dbReference>
<reference evidence="16" key="1">
    <citation type="journal article" date="2023" name="Proc. Natl. Acad. Sci. U.S.A.">
        <title>Genomic and structural basis for evolution of tropane alkaloid biosynthesis.</title>
        <authorList>
            <person name="Wanga Y.-J."/>
            <person name="Taina T."/>
            <person name="Yua J.-Y."/>
            <person name="Lia J."/>
            <person name="Xua B."/>
            <person name="Chenc J."/>
            <person name="D'Auriad J.C."/>
            <person name="Huanga J.-P."/>
            <person name="Huanga S.-X."/>
        </authorList>
    </citation>
    <scope>NUCLEOTIDE SEQUENCE [LARGE SCALE GENOMIC DNA]</scope>
    <source>
        <strain evidence="16">cv. KIB-2019</strain>
    </source>
</reference>
<keyword evidence="11" id="KW-0804">Transcription</keyword>
<dbReference type="PROSITE" id="PS51519">
    <property type="entry name" value="RWP_RK"/>
    <property type="match status" value="1"/>
</dbReference>
<keyword evidence="4" id="KW-0812">Transmembrane</keyword>
<dbReference type="InterPro" id="IPR003035">
    <property type="entry name" value="RWP-RK_dom"/>
</dbReference>
<dbReference type="PANTHER" id="PTHR32002:SF77">
    <property type="entry name" value="PROTEIN NLP6-LIKE ISOFORM X1"/>
    <property type="match status" value="1"/>
</dbReference>
<dbReference type="InterPro" id="IPR053793">
    <property type="entry name" value="PB1-like"/>
</dbReference>
<sequence length="834" mass="95828">MEQNQLPVINDDVYEVYTSSEFMNYIGTPLYCSEERSNFHLMVFWSNNEAQSNCPNNLTETSVKQKIKAALQRIETSQVILLQFWGLENIEGRKFLSTSGQPFGLRYLYKGLCWYRKHCQDYKYSVDKCDTDKQGTEKGHLFGPPARVFQQKLPESSTHVGYYTNEEFPMRDHAVQCGVRTYLALPVFEPVEKNCVGVIELVTVWKGGYLTYEVERVLNALEGVDLKCPKLYLNRGRKVEAGKQKEREEIKRMLKIVRETHKLPFVRVWIPCISLEMDRNGMYVGRTEHVISASNEVYYVADEEMDANDHVYDDYYYDDMLCFRDISKLQPLQKDQGVVGKAFSSGKLCYCENITEFGIVEYPLVHYARWCGLTTSFAICLMNRDDANSYILELFLPPGNGDPKILLGSILSTMGQHFRNFKFASGQEIGNDSSVQVIKDSSDENVDYFHIYQTRESPFILEVLHAKERRNQPMEGNENHPEKEAMPELTVRNSVDNGQQPMVQSDVLNTDSQVISEKQCVSVTHLQKQSSTTRTKDSVNYDDLKQHFNKNLSDAAESLQVSRSTLKRLCRKYGIRRWPLSKRKKTSESDWQPLIPKKNKSITSATTTHTDHENSSSFTVKATYGDDMMKFKLYSFSRKEDLDKEVAKRLQLPIGRFRINYMDEDNDWIWIACDDDLGDCFNNAQSLGKNTIKMLVLPASINNNLEFTLFEASLSFRSLIKDISYSLSHMAAFKAFFNSPVGPKTTHFWGPVANWGFVIAGLVDTQKPPEMISSNMTSAMCVYSALFMRFAWMVQPRNYLLLACHASNESVQLYQLSRWAKSQGYLQQNAAKAE</sequence>
<proteinExistence type="inferred from homology"/>
<evidence type="ECO:0000256" key="10">
    <source>
        <dbReference type="ARBA" id="ARBA00023136"/>
    </source>
</evidence>
<evidence type="ECO:0000256" key="4">
    <source>
        <dbReference type="ARBA" id="ARBA00022692"/>
    </source>
</evidence>
<dbReference type="GO" id="GO:0003700">
    <property type="term" value="F:DNA-binding transcription factor activity"/>
    <property type="evidence" value="ECO:0007669"/>
    <property type="project" value="InterPro"/>
</dbReference>
<feature type="domain" description="RWP-RK" evidence="13">
    <location>
        <begin position="522"/>
        <end position="608"/>
    </location>
</feature>
<comment type="caution">
    <text evidence="15">The sequence shown here is derived from an EMBL/GenBank/DDBJ whole genome shotgun (WGS) entry which is preliminary data.</text>
</comment>
<dbReference type="GO" id="GO:0006850">
    <property type="term" value="P:pyruvate import into mitochondria"/>
    <property type="evidence" value="ECO:0007669"/>
    <property type="project" value="InterPro"/>
</dbReference>
<dbReference type="GO" id="GO:0003677">
    <property type="term" value="F:DNA binding"/>
    <property type="evidence" value="ECO:0007669"/>
    <property type="project" value="UniProtKB-KW"/>
</dbReference>
<name>A0A9Q1MCT1_9SOLA</name>
<organism evidence="15 16">
    <name type="scientific">Anisodus acutangulus</name>
    <dbReference type="NCBI Taxonomy" id="402998"/>
    <lineage>
        <taxon>Eukaryota</taxon>
        <taxon>Viridiplantae</taxon>
        <taxon>Streptophyta</taxon>
        <taxon>Embryophyta</taxon>
        <taxon>Tracheophyta</taxon>
        <taxon>Spermatophyta</taxon>
        <taxon>Magnoliopsida</taxon>
        <taxon>eudicotyledons</taxon>
        <taxon>Gunneridae</taxon>
        <taxon>Pentapetalae</taxon>
        <taxon>asterids</taxon>
        <taxon>lamiids</taxon>
        <taxon>Solanales</taxon>
        <taxon>Solanaceae</taxon>
        <taxon>Solanoideae</taxon>
        <taxon>Hyoscyameae</taxon>
        <taxon>Anisodus</taxon>
    </lineage>
</organism>
<keyword evidence="8" id="KW-0238">DNA-binding</keyword>
<keyword evidence="5" id="KW-0999">Mitochondrion inner membrane</keyword>
<evidence type="ECO:0000256" key="7">
    <source>
        <dbReference type="ARBA" id="ARBA00023015"/>
    </source>
</evidence>
<evidence type="ECO:0000256" key="1">
    <source>
        <dbReference type="ARBA" id="ARBA00004448"/>
    </source>
</evidence>
<evidence type="ECO:0000256" key="2">
    <source>
        <dbReference type="ARBA" id="ARBA00006416"/>
    </source>
</evidence>
<dbReference type="Pfam" id="PF22922">
    <property type="entry name" value="GAF_NLP"/>
    <property type="match status" value="1"/>
</dbReference>
<evidence type="ECO:0000256" key="11">
    <source>
        <dbReference type="ARBA" id="ARBA00023163"/>
    </source>
</evidence>
<evidence type="ECO:0000259" key="13">
    <source>
        <dbReference type="PROSITE" id="PS51519"/>
    </source>
</evidence>
<dbReference type="AlphaFoldDB" id="A0A9Q1MCT1"/>
<comment type="similarity">
    <text evidence="2">Belongs to the mitochondrial pyruvate carrier (MPC) (TC 2.A.105) family.</text>
</comment>
<keyword evidence="16" id="KW-1185">Reference proteome</keyword>
<evidence type="ECO:0000313" key="16">
    <source>
        <dbReference type="Proteomes" id="UP001152561"/>
    </source>
</evidence>
<dbReference type="Pfam" id="PF02042">
    <property type="entry name" value="RWP-RK"/>
    <property type="match status" value="1"/>
</dbReference>
<protein>
    <submittedName>
        <fullName evidence="15">Uncharacterized protein</fullName>
    </submittedName>
</protein>
<evidence type="ECO:0000259" key="14">
    <source>
        <dbReference type="PROSITE" id="PS51745"/>
    </source>
</evidence>
<keyword evidence="10" id="KW-0472">Membrane</keyword>
<dbReference type="InterPro" id="IPR000270">
    <property type="entry name" value="PB1_dom"/>
</dbReference>
<keyword evidence="3" id="KW-0813">Transport</keyword>
<keyword evidence="12" id="KW-0539">Nucleus</keyword>
<accession>A0A9Q1MCT1</accession>
<dbReference type="PROSITE" id="PS51745">
    <property type="entry name" value="PB1"/>
    <property type="match status" value="1"/>
</dbReference>
<evidence type="ECO:0000256" key="3">
    <source>
        <dbReference type="ARBA" id="ARBA00022448"/>
    </source>
</evidence>
<dbReference type="GO" id="GO:0005743">
    <property type="term" value="C:mitochondrial inner membrane"/>
    <property type="evidence" value="ECO:0007669"/>
    <property type="project" value="UniProtKB-SubCell"/>
</dbReference>
<dbReference type="Gene3D" id="1.10.10.60">
    <property type="entry name" value="Homeodomain-like"/>
    <property type="match status" value="1"/>
</dbReference>
<evidence type="ECO:0000256" key="12">
    <source>
        <dbReference type="ARBA" id="ARBA00023242"/>
    </source>
</evidence>
<gene>
    <name evidence="15" type="ORF">K7X08_013376</name>
</gene>
<dbReference type="SUPFAM" id="SSF54277">
    <property type="entry name" value="CAD &amp; PB1 domains"/>
    <property type="match status" value="1"/>
</dbReference>
<dbReference type="Gene3D" id="3.10.20.90">
    <property type="entry name" value="Phosphatidylinositol 3-kinase Catalytic Subunit, Chain A, domain 1"/>
    <property type="match status" value="1"/>
</dbReference>
<dbReference type="InterPro" id="IPR045012">
    <property type="entry name" value="NLP"/>
</dbReference>
<dbReference type="Pfam" id="PF03650">
    <property type="entry name" value="MPC"/>
    <property type="match status" value="1"/>
</dbReference>
<keyword evidence="9" id="KW-0496">Mitochondrion</keyword>
<dbReference type="PANTHER" id="PTHR32002">
    <property type="entry name" value="PROTEIN NLP8"/>
    <property type="match status" value="1"/>
</dbReference>
<dbReference type="SMART" id="SM00666">
    <property type="entry name" value="PB1"/>
    <property type="match status" value="1"/>
</dbReference>
<dbReference type="InterPro" id="IPR055081">
    <property type="entry name" value="NLP1-9_GAF"/>
</dbReference>
<keyword evidence="7" id="KW-0805">Transcription regulation</keyword>
<dbReference type="Pfam" id="PF00564">
    <property type="entry name" value="PB1"/>
    <property type="match status" value="1"/>
</dbReference>